<dbReference type="Gene3D" id="3.40.140.10">
    <property type="entry name" value="Cytidine Deaminase, domain 2"/>
    <property type="match status" value="1"/>
</dbReference>
<dbReference type="NCBIfam" id="NF000642">
    <property type="entry name" value="PRK00024.1"/>
    <property type="match status" value="1"/>
</dbReference>
<dbReference type="PROSITE" id="PS01302">
    <property type="entry name" value="UPF0758"/>
    <property type="match status" value="1"/>
</dbReference>
<keyword evidence="1" id="KW-0645">Protease</keyword>
<dbReference type="Proteomes" id="UP000052232">
    <property type="component" value="Unassembled WGS sequence"/>
</dbReference>
<evidence type="ECO:0000313" key="9">
    <source>
        <dbReference type="Proteomes" id="UP000052232"/>
    </source>
</evidence>
<dbReference type="PANTHER" id="PTHR30471:SF3">
    <property type="entry name" value="UPF0758 PROTEIN YEES-RELATED"/>
    <property type="match status" value="1"/>
</dbReference>
<keyword evidence="3" id="KW-0378">Hydrolase</keyword>
<evidence type="ECO:0000256" key="5">
    <source>
        <dbReference type="ARBA" id="ARBA00023049"/>
    </source>
</evidence>
<reference evidence="8 9" key="1">
    <citation type="journal article" date="2015" name="G3 (Bethesda)">
        <title>Insights into Ongoing Evolution of the Hexachlorocyclohexane Catabolic Pathway from Comparative Genomics of Ten Sphingomonadaceae Strains.</title>
        <authorList>
            <person name="Pearce S.L."/>
            <person name="Oakeshott J.G."/>
            <person name="Pandey G."/>
        </authorList>
    </citation>
    <scope>NUCLEOTIDE SEQUENCE [LARGE SCALE GENOMIC DNA]</scope>
    <source>
        <strain evidence="8 9">LL01</strain>
    </source>
</reference>
<dbReference type="InterPro" id="IPR037518">
    <property type="entry name" value="MPN"/>
</dbReference>
<evidence type="ECO:0000256" key="3">
    <source>
        <dbReference type="ARBA" id="ARBA00022801"/>
    </source>
</evidence>
<keyword evidence="9" id="KW-1185">Reference proteome</keyword>
<evidence type="ECO:0000256" key="4">
    <source>
        <dbReference type="ARBA" id="ARBA00022833"/>
    </source>
</evidence>
<dbReference type="SUPFAM" id="SSF102712">
    <property type="entry name" value="JAB1/MPN domain"/>
    <property type="match status" value="1"/>
</dbReference>
<dbReference type="PANTHER" id="PTHR30471">
    <property type="entry name" value="DNA REPAIR PROTEIN RADC"/>
    <property type="match status" value="1"/>
</dbReference>
<keyword evidence="2" id="KW-0479">Metal-binding</keyword>
<dbReference type="GO" id="GO:0046872">
    <property type="term" value="F:metal ion binding"/>
    <property type="evidence" value="ECO:0007669"/>
    <property type="project" value="UniProtKB-KW"/>
</dbReference>
<dbReference type="GO" id="GO:0006508">
    <property type="term" value="P:proteolysis"/>
    <property type="evidence" value="ECO:0007669"/>
    <property type="project" value="UniProtKB-KW"/>
</dbReference>
<organism evidence="8 9">
    <name type="scientific">Sphingobium cupriresistens LL01</name>
    <dbReference type="NCBI Taxonomy" id="1420583"/>
    <lineage>
        <taxon>Bacteria</taxon>
        <taxon>Pseudomonadati</taxon>
        <taxon>Pseudomonadota</taxon>
        <taxon>Alphaproteobacteria</taxon>
        <taxon>Sphingomonadales</taxon>
        <taxon>Sphingomonadaceae</taxon>
        <taxon>Sphingobium</taxon>
    </lineage>
</organism>
<evidence type="ECO:0000256" key="1">
    <source>
        <dbReference type="ARBA" id="ARBA00022670"/>
    </source>
</evidence>
<comment type="similarity">
    <text evidence="6">Belongs to the UPF0758 family.</text>
</comment>
<gene>
    <name evidence="8" type="ORF">V473_06565</name>
</gene>
<name>A0A0J7Y2A5_9SPHN</name>
<evidence type="ECO:0000313" key="8">
    <source>
        <dbReference type="EMBL" id="KMS57852.1"/>
    </source>
</evidence>
<keyword evidence="5" id="KW-0482">Metalloprotease</keyword>
<comment type="caution">
    <text evidence="8">The sequence shown here is derived from an EMBL/GenBank/DDBJ whole genome shotgun (WGS) entry which is preliminary data.</text>
</comment>
<accession>A0A0J7Y2A5</accession>
<dbReference type="PROSITE" id="PS50249">
    <property type="entry name" value="MPN"/>
    <property type="match status" value="1"/>
</dbReference>
<dbReference type="InterPro" id="IPR010994">
    <property type="entry name" value="RuvA_2-like"/>
</dbReference>
<sequence>MSEQDGKAPHDGAGHRARLRSKLAESGGDGLHDHELIEYLLALAIPRRDTKPLAKALLREFGGIGGLMSADWQAIARLPGMGDTSIAAIKIVQATMLRALRNEVAARPVLASWQALLDYLRADMAHLSVERVRVLHLNSRNMLIRDDHMGDGSIDQAAIYVREVIKRAMELGSAALILVHNHPSGDPSPSRQDIDITRQIVEAGKRLGISVHDHIIMAASGHASLRAQGLL</sequence>
<protein>
    <submittedName>
        <fullName evidence="8">DNA repair protein RadC</fullName>
    </submittedName>
</protein>
<dbReference type="InterPro" id="IPR020891">
    <property type="entry name" value="UPF0758_CS"/>
</dbReference>
<dbReference type="InterPro" id="IPR025657">
    <property type="entry name" value="RadC_JAB"/>
</dbReference>
<evidence type="ECO:0000259" key="7">
    <source>
        <dbReference type="PROSITE" id="PS50249"/>
    </source>
</evidence>
<dbReference type="PATRIC" id="fig|1420583.3.peg.1320"/>
<feature type="domain" description="MPN" evidence="7">
    <location>
        <begin position="109"/>
        <end position="231"/>
    </location>
</feature>
<dbReference type="SUPFAM" id="SSF47781">
    <property type="entry name" value="RuvA domain 2-like"/>
    <property type="match status" value="1"/>
</dbReference>
<dbReference type="Pfam" id="PF04002">
    <property type="entry name" value="RadC"/>
    <property type="match status" value="1"/>
</dbReference>
<dbReference type="STRING" id="1420583.V473_06565"/>
<proteinExistence type="inferred from homology"/>
<dbReference type="CDD" id="cd08071">
    <property type="entry name" value="MPN_DUF2466"/>
    <property type="match status" value="1"/>
</dbReference>
<dbReference type="RefSeq" id="WP_066605205.1">
    <property type="nucleotide sequence ID" value="NZ_KQ130434.1"/>
</dbReference>
<evidence type="ECO:0000256" key="2">
    <source>
        <dbReference type="ARBA" id="ARBA00022723"/>
    </source>
</evidence>
<evidence type="ECO:0000256" key="6">
    <source>
        <dbReference type="RuleBase" id="RU003797"/>
    </source>
</evidence>
<keyword evidence="4" id="KW-0862">Zinc</keyword>
<dbReference type="NCBIfam" id="TIGR00608">
    <property type="entry name" value="radc"/>
    <property type="match status" value="1"/>
</dbReference>
<dbReference type="EMBL" id="JACT01000001">
    <property type="protein sequence ID" value="KMS57852.1"/>
    <property type="molecule type" value="Genomic_DNA"/>
</dbReference>
<dbReference type="InterPro" id="IPR001405">
    <property type="entry name" value="UPF0758"/>
</dbReference>
<dbReference type="GO" id="GO:0008237">
    <property type="term" value="F:metallopeptidase activity"/>
    <property type="evidence" value="ECO:0007669"/>
    <property type="project" value="UniProtKB-KW"/>
</dbReference>
<dbReference type="AlphaFoldDB" id="A0A0J7Y2A5"/>